<comment type="caution">
    <text evidence="6">The sequence shown here is derived from an EMBL/GenBank/DDBJ whole genome shotgun (WGS) entry which is preliminary data.</text>
</comment>
<evidence type="ECO:0000256" key="2">
    <source>
        <dbReference type="ARBA" id="ARBA00023125"/>
    </source>
</evidence>
<reference evidence="6 7" key="1">
    <citation type="submission" date="2020-08" db="EMBL/GenBank/DDBJ databases">
        <title>Genomic Encyclopedia of Type Strains, Phase IV (KMG-IV): sequencing the most valuable type-strain genomes for metagenomic binning, comparative biology and taxonomic classification.</title>
        <authorList>
            <person name="Goeker M."/>
        </authorList>
    </citation>
    <scope>NUCLEOTIDE SEQUENCE [LARGE SCALE GENOMIC DNA]</scope>
    <source>
        <strain evidence="6 7">YIM 65646</strain>
    </source>
</reference>
<gene>
    <name evidence="6" type="ORF">HNR73_007474</name>
</gene>
<evidence type="ECO:0000313" key="6">
    <source>
        <dbReference type="EMBL" id="MBB6039577.1"/>
    </source>
</evidence>
<name>A0A841G1Q0_9ACTN</name>
<evidence type="ECO:0000256" key="1">
    <source>
        <dbReference type="ARBA" id="ARBA00023015"/>
    </source>
</evidence>
<dbReference type="PRINTS" id="PR00455">
    <property type="entry name" value="HTHTETR"/>
</dbReference>
<dbReference type="GO" id="GO:0000976">
    <property type="term" value="F:transcription cis-regulatory region binding"/>
    <property type="evidence" value="ECO:0007669"/>
    <property type="project" value="TreeGrafter"/>
</dbReference>
<evidence type="ECO:0000259" key="5">
    <source>
        <dbReference type="PROSITE" id="PS50977"/>
    </source>
</evidence>
<sequence length="196" mass="20692">MAGPARQRILDAAIALLRQRGISRLTTRDIAQAADAAEGSITKNFGGKAGLLTAILSQELPELRAWRDAATPPGQRPMRTVLVDLIDRGITYYTASLPLTAGAIADHDLFTTYQKTNHDNTTGPHLAINEIADYLTACQTTGELAATADPYAMALAICGAAQTQAYAAYIGGPDALRGTRAQRLAALADLLLAGHH</sequence>
<keyword evidence="2 4" id="KW-0238">DNA-binding</keyword>
<dbReference type="InterPro" id="IPR001647">
    <property type="entry name" value="HTH_TetR"/>
</dbReference>
<evidence type="ECO:0000256" key="3">
    <source>
        <dbReference type="ARBA" id="ARBA00023163"/>
    </source>
</evidence>
<proteinExistence type="predicted"/>
<feature type="DNA-binding region" description="H-T-H motif" evidence="4">
    <location>
        <begin position="26"/>
        <end position="45"/>
    </location>
</feature>
<dbReference type="AlphaFoldDB" id="A0A841G1Q0"/>
<dbReference type="InterPro" id="IPR009057">
    <property type="entry name" value="Homeodomain-like_sf"/>
</dbReference>
<dbReference type="PANTHER" id="PTHR30055:SF234">
    <property type="entry name" value="HTH-TYPE TRANSCRIPTIONAL REGULATOR BETI"/>
    <property type="match status" value="1"/>
</dbReference>
<organism evidence="6 7">
    <name type="scientific">Phytomonospora endophytica</name>
    <dbReference type="NCBI Taxonomy" id="714109"/>
    <lineage>
        <taxon>Bacteria</taxon>
        <taxon>Bacillati</taxon>
        <taxon>Actinomycetota</taxon>
        <taxon>Actinomycetes</taxon>
        <taxon>Micromonosporales</taxon>
        <taxon>Micromonosporaceae</taxon>
        <taxon>Phytomonospora</taxon>
    </lineage>
</organism>
<feature type="domain" description="HTH tetR-type" evidence="5">
    <location>
        <begin position="3"/>
        <end position="63"/>
    </location>
</feature>
<keyword evidence="7" id="KW-1185">Reference proteome</keyword>
<accession>A0A841G1Q0</accession>
<dbReference type="GO" id="GO:0003700">
    <property type="term" value="F:DNA-binding transcription factor activity"/>
    <property type="evidence" value="ECO:0007669"/>
    <property type="project" value="TreeGrafter"/>
</dbReference>
<dbReference type="InterPro" id="IPR050109">
    <property type="entry name" value="HTH-type_TetR-like_transc_reg"/>
</dbReference>
<dbReference type="PROSITE" id="PS50977">
    <property type="entry name" value="HTH_TETR_2"/>
    <property type="match status" value="1"/>
</dbReference>
<dbReference type="SUPFAM" id="SSF46689">
    <property type="entry name" value="Homeodomain-like"/>
    <property type="match status" value="1"/>
</dbReference>
<keyword evidence="1" id="KW-0805">Transcription regulation</keyword>
<dbReference type="EMBL" id="JACHGT010000023">
    <property type="protein sequence ID" value="MBB6039577.1"/>
    <property type="molecule type" value="Genomic_DNA"/>
</dbReference>
<dbReference type="PANTHER" id="PTHR30055">
    <property type="entry name" value="HTH-TYPE TRANSCRIPTIONAL REGULATOR RUTR"/>
    <property type="match status" value="1"/>
</dbReference>
<dbReference type="Pfam" id="PF00440">
    <property type="entry name" value="TetR_N"/>
    <property type="match status" value="1"/>
</dbReference>
<dbReference type="Gene3D" id="1.10.357.10">
    <property type="entry name" value="Tetracycline Repressor, domain 2"/>
    <property type="match status" value="1"/>
</dbReference>
<evidence type="ECO:0000256" key="4">
    <source>
        <dbReference type="PROSITE-ProRule" id="PRU00335"/>
    </source>
</evidence>
<evidence type="ECO:0000313" key="7">
    <source>
        <dbReference type="Proteomes" id="UP000548476"/>
    </source>
</evidence>
<protein>
    <submittedName>
        <fullName evidence="6">AcrR family transcriptional regulator</fullName>
    </submittedName>
</protein>
<dbReference type="Proteomes" id="UP000548476">
    <property type="component" value="Unassembled WGS sequence"/>
</dbReference>
<keyword evidence="3" id="KW-0804">Transcription</keyword>
<dbReference type="RefSeq" id="WP_184792664.1">
    <property type="nucleotide sequence ID" value="NZ_BONT01000089.1"/>
</dbReference>